<evidence type="ECO:0000256" key="1">
    <source>
        <dbReference type="SAM" id="Phobius"/>
    </source>
</evidence>
<feature type="transmembrane region" description="Helical" evidence="1">
    <location>
        <begin position="20"/>
        <end position="41"/>
    </location>
</feature>
<evidence type="ECO:0000313" key="3">
    <source>
        <dbReference type="Proteomes" id="UP001310248"/>
    </source>
</evidence>
<reference evidence="3" key="1">
    <citation type="submission" date="2023-07" db="EMBL/GenBank/DDBJ databases">
        <title>Draft genome sequence of Agarivorans aestuarii strain ZMCS4, a CAZymes producing bacteria isolated from the marine brown algae Clodostephus spongiosus.</title>
        <authorList>
            <person name="Lorente B."/>
            <person name="Cabral C."/>
            <person name="Frias J."/>
            <person name="Faria J."/>
            <person name="Toubarro D."/>
        </authorList>
    </citation>
    <scope>NUCLEOTIDE SEQUENCE [LARGE SCALE GENOMIC DNA]</scope>
    <source>
        <strain evidence="3">ZMCS4</strain>
    </source>
</reference>
<name>A0ABU7G213_9ALTE</name>
<proteinExistence type="predicted"/>
<evidence type="ECO:0008006" key="4">
    <source>
        <dbReference type="Google" id="ProtNLM"/>
    </source>
</evidence>
<keyword evidence="1" id="KW-0472">Membrane</keyword>
<keyword evidence="1" id="KW-0812">Transmembrane</keyword>
<dbReference type="RefSeq" id="WP_329774686.1">
    <property type="nucleotide sequence ID" value="NZ_JAYDYW010000005.1"/>
</dbReference>
<dbReference type="EMBL" id="JAYDYW010000005">
    <property type="protein sequence ID" value="MEE1673366.1"/>
    <property type="molecule type" value="Genomic_DNA"/>
</dbReference>
<organism evidence="2 3">
    <name type="scientific">Agarivorans aestuarii</name>
    <dbReference type="NCBI Taxonomy" id="1563703"/>
    <lineage>
        <taxon>Bacteria</taxon>
        <taxon>Pseudomonadati</taxon>
        <taxon>Pseudomonadota</taxon>
        <taxon>Gammaproteobacteria</taxon>
        <taxon>Alteromonadales</taxon>
        <taxon>Alteromonadaceae</taxon>
        <taxon>Agarivorans</taxon>
    </lineage>
</organism>
<sequence>MQVTVLFSQKTAISQHGAALFVAMLFLLILSFLGGVLLSSANQGLKVVSAMGDRVGAEHSLEGEMNELILEPNLQGVIGAMTPAASMAVSTMVTGADGTMVHTVDSVCARSFTASSNNAITQCRYIRVDATKTYGKANRASTSIAAGIEQPML</sequence>
<keyword evidence="1" id="KW-1133">Transmembrane helix</keyword>
<evidence type="ECO:0000313" key="2">
    <source>
        <dbReference type="EMBL" id="MEE1673366.1"/>
    </source>
</evidence>
<keyword evidence="3" id="KW-1185">Reference proteome</keyword>
<dbReference type="Proteomes" id="UP001310248">
    <property type="component" value="Unassembled WGS sequence"/>
</dbReference>
<protein>
    <recommendedName>
        <fullName evidence="4">Type 4 fimbrial biogenesis protein PilX N-terminal domain-containing protein</fullName>
    </recommendedName>
</protein>
<gene>
    <name evidence="2" type="ORF">SNR37_002789</name>
</gene>
<comment type="caution">
    <text evidence="2">The sequence shown here is derived from an EMBL/GenBank/DDBJ whole genome shotgun (WGS) entry which is preliminary data.</text>
</comment>
<accession>A0ABU7G213</accession>